<keyword evidence="9" id="KW-0472">Membrane</keyword>
<dbReference type="InterPro" id="IPR001702">
    <property type="entry name" value="Porin_Gram-ve"/>
</dbReference>
<comment type="caution">
    <text evidence="12">The sequence shown here is derived from an EMBL/GenBank/DDBJ whole genome shotgun (WGS) entry which is preliminary data.</text>
</comment>
<accession>A0A4U1I2A8</accession>
<dbReference type="EMBL" id="SWJE01000009">
    <property type="protein sequence ID" value="TKC87339.1"/>
    <property type="molecule type" value="Genomic_DNA"/>
</dbReference>
<protein>
    <submittedName>
        <fullName evidence="12">Porin</fullName>
    </submittedName>
</protein>
<evidence type="ECO:0000259" key="11">
    <source>
        <dbReference type="Pfam" id="PF13609"/>
    </source>
</evidence>
<dbReference type="Pfam" id="PF13609">
    <property type="entry name" value="Porin_4"/>
    <property type="match status" value="1"/>
</dbReference>
<dbReference type="InterPro" id="IPR002299">
    <property type="entry name" value="Porin_Neis"/>
</dbReference>
<dbReference type="PANTHER" id="PTHR34501:SF9">
    <property type="entry name" value="MAJOR OUTER MEMBRANE PROTEIN P.IA"/>
    <property type="match status" value="1"/>
</dbReference>
<keyword evidence="10" id="KW-0998">Cell outer membrane</keyword>
<dbReference type="InterPro" id="IPR033900">
    <property type="entry name" value="Gram_neg_porin_domain"/>
</dbReference>
<keyword evidence="4" id="KW-1134">Transmembrane beta strand</keyword>
<evidence type="ECO:0000256" key="6">
    <source>
        <dbReference type="ARBA" id="ARBA00022729"/>
    </source>
</evidence>
<dbReference type="Proteomes" id="UP000305539">
    <property type="component" value="Unassembled WGS sequence"/>
</dbReference>
<evidence type="ECO:0000256" key="2">
    <source>
        <dbReference type="ARBA" id="ARBA00011233"/>
    </source>
</evidence>
<dbReference type="CDD" id="cd00342">
    <property type="entry name" value="gram_neg_porins"/>
    <property type="match status" value="1"/>
</dbReference>
<evidence type="ECO:0000256" key="3">
    <source>
        <dbReference type="ARBA" id="ARBA00022448"/>
    </source>
</evidence>
<evidence type="ECO:0000313" key="13">
    <source>
        <dbReference type="Proteomes" id="UP000305539"/>
    </source>
</evidence>
<dbReference type="OrthoDB" id="8961834at2"/>
<evidence type="ECO:0000256" key="8">
    <source>
        <dbReference type="ARBA" id="ARBA00023114"/>
    </source>
</evidence>
<gene>
    <name evidence="12" type="ORF">FAZ69_18390</name>
</gene>
<organism evidence="12 13">
    <name type="scientific">Trinickia terrae</name>
    <dbReference type="NCBI Taxonomy" id="2571161"/>
    <lineage>
        <taxon>Bacteria</taxon>
        <taxon>Pseudomonadati</taxon>
        <taxon>Pseudomonadota</taxon>
        <taxon>Betaproteobacteria</taxon>
        <taxon>Burkholderiales</taxon>
        <taxon>Burkholderiaceae</taxon>
        <taxon>Trinickia</taxon>
    </lineage>
</organism>
<dbReference type="AlphaFoldDB" id="A0A4U1I2A8"/>
<evidence type="ECO:0000256" key="4">
    <source>
        <dbReference type="ARBA" id="ARBA00022452"/>
    </source>
</evidence>
<evidence type="ECO:0000256" key="9">
    <source>
        <dbReference type="ARBA" id="ARBA00023136"/>
    </source>
</evidence>
<feature type="domain" description="Porin" evidence="11">
    <location>
        <begin position="9"/>
        <end position="319"/>
    </location>
</feature>
<dbReference type="Gene3D" id="2.40.160.10">
    <property type="entry name" value="Porin"/>
    <property type="match status" value="1"/>
</dbReference>
<dbReference type="GO" id="GO:0046930">
    <property type="term" value="C:pore complex"/>
    <property type="evidence" value="ECO:0007669"/>
    <property type="project" value="UniProtKB-KW"/>
</dbReference>
<reference evidence="12 13" key="1">
    <citation type="submission" date="2019-04" db="EMBL/GenBank/DDBJ databases">
        <title>Trinickia sp. 7GSK02, isolated from subtropical forest soil.</title>
        <authorList>
            <person name="Gao Z.-H."/>
            <person name="Qiu L.-H."/>
        </authorList>
    </citation>
    <scope>NUCLEOTIDE SEQUENCE [LARGE SCALE GENOMIC DNA]</scope>
    <source>
        <strain evidence="12 13">7GSK02</strain>
    </source>
</reference>
<evidence type="ECO:0000256" key="10">
    <source>
        <dbReference type="ARBA" id="ARBA00023237"/>
    </source>
</evidence>
<comment type="subcellular location">
    <subcellularLocation>
        <location evidence="1">Cell outer membrane</location>
        <topology evidence="1">Multi-pass membrane protein</topology>
    </subcellularLocation>
</comment>
<keyword evidence="6" id="KW-0732">Signal</keyword>
<keyword evidence="5" id="KW-0812">Transmembrane</keyword>
<name>A0A4U1I2A8_9BURK</name>
<dbReference type="PANTHER" id="PTHR34501">
    <property type="entry name" value="PROTEIN YDDL-RELATED"/>
    <property type="match status" value="1"/>
</dbReference>
<evidence type="ECO:0000256" key="5">
    <source>
        <dbReference type="ARBA" id="ARBA00022692"/>
    </source>
</evidence>
<dbReference type="GO" id="GO:0015288">
    <property type="term" value="F:porin activity"/>
    <property type="evidence" value="ECO:0007669"/>
    <property type="project" value="UniProtKB-KW"/>
</dbReference>
<dbReference type="GO" id="GO:0009279">
    <property type="term" value="C:cell outer membrane"/>
    <property type="evidence" value="ECO:0007669"/>
    <property type="project" value="UniProtKB-SubCell"/>
</dbReference>
<comment type="subunit">
    <text evidence="2">Homotrimer.</text>
</comment>
<dbReference type="RefSeq" id="WP_136896548.1">
    <property type="nucleotide sequence ID" value="NZ_SWJE01000009.1"/>
</dbReference>
<keyword evidence="3" id="KW-0813">Transport</keyword>
<dbReference type="PRINTS" id="PR00182">
    <property type="entry name" value="ECOLNEIPORIN"/>
</dbReference>
<dbReference type="GO" id="GO:0034220">
    <property type="term" value="P:monoatomic ion transmembrane transport"/>
    <property type="evidence" value="ECO:0007669"/>
    <property type="project" value="InterPro"/>
</dbReference>
<dbReference type="InterPro" id="IPR023614">
    <property type="entry name" value="Porin_dom_sf"/>
</dbReference>
<dbReference type="InterPro" id="IPR050298">
    <property type="entry name" value="Gram-neg_bact_OMP"/>
</dbReference>
<dbReference type="PRINTS" id="PR00184">
    <property type="entry name" value="NEISSPPORIN"/>
</dbReference>
<evidence type="ECO:0000256" key="1">
    <source>
        <dbReference type="ARBA" id="ARBA00004571"/>
    </source>
</evidence>
<keyword evidence="7" id="KW-0406">Ion transport</keyword>
<keyword evidence="8" id="KW-0626">Porin</keyword>
<sequence>MIGICTLGMAPLARAQSSVTLYGIVDGSLLYTSKTIDSTTGGNAGHQFSFSSGGISSSRFGLKGSEDLGGGVRAIFTLESGFNLGTGAIGDSNGNYFGRQAWVGVNGRFGTIKAGLQYSPFFTALYDTDPRAMSQFGSGLITYLDSVLVTGLFNPNAVSYTSPEIAGLQGSAMVALGGSAGSYQAGRQYSASARYHFGGLMLDVAYYSGNAGGSAASIPVPSTVAFEGRMAGASYAIGNLTAKASYALYKVAGSFDSRVYSGGLAYSVTPFLNLDAGVWVTRDGNNSNNHSILAAAGAEYSLSKRTMLYAQAGFVNNHGSMDTGLAVNGALYGTKGSTVGVEAGVRHTF</sequence>
<evidence type="ECO:0000256" key="7">
    <source>
        <dbReference type="ARBA" id="ARBA00023065"/>
    </source>
</evidence>
<evidence type="ECO:0000313" key="12">
    <source>
        <dbReference type="EMBL" id="TKC87339.1"/>
    </source>
</evidence>
<proteinExistence type="predicted"/>
<keyword evidence="13" id="KW-1185">Reference proteome</keyword>
<dbReference type="SUPFAM" id="SSF56935">
    <property type="entry name" value="Porins"/>
    <property type="match status" value="1"/>
</dbReference>